<protein>
    <submittedName>
        <fullName evidence="2">Uncharacterized protein</fullName>
    </submittedName>
</protein>
<feature type="transmembrane region" description="Helical" evidence="1">
    <location>
        <begin position="472"/>
        <end position="494"/>
    </location>
</feature>
<proteinExistence type="predicted"/>
<keyword evidence="1" id="KW-1133">Transmembrane helix</keyword>
<feature type="transmembrane region" description="Helical" evidence="1">
    <location>
        <begin position="514"/>
        <end position="536"/>
    </location>
</feature>
<sequence>MLSPYGETTVTGSTPWHPEPQFRGTFSIVSSCLITTGLCVWTAVHLNIPQYGRPSRQVWRKLGWLVVGLFAPEFVAWTAFDQRRRARKALLCAQKALRQDAPPSKLKRFLRTLFRRPNPKEVPHPGIAELQGSDVECLVTAKEKLHPWSMVHGFYIIMGGIAADTNGTDENFLANDEGRMTLTEEGFELLCKLRPGFLPNLTAGEVRDKSKANGLTKTLICLQAAWFCIQSITRLGQGLSISLLELNTFAHALCTFLIYSLWWEKPLDIEEPTLIRGETTHPFIALASIWSGACSFISSTFSPPELGPSNYISIDRYRPRDTHRYHADAAIVHFTPIPPSQPEKFGSSDALKEQWQREAPLKPDYQRIYHNDQVHGFYIDNYIEYRNLFEEYRGTRTTIDPGYRQVFGGFVDLSPSQVRCLQMANKVYREGHRLPDPPQKYLVHRATNGFRVDWGDMLEHMRSIFEKKGMPAATWAFLFGTTFAGFAYGGLHATAWSAPFPTRTQAVIWRSSTIVLLSSGPFLASMTFIPALIRILEGWVHRWLGEYPIAKWSQWSSLPLLFVFALGYLAARVYLVVECFVALQYLPPSVFEVPTWSQYFPHIA</sequence>
<accession>A0A6A5Z5B4</accession>
<keyword evidence="3" id="KW-1185">Reference proteome</keyword>
<reference evidence="2" key="1">
    <citation type="journal article" date="2020" name="Stud. Mycol.">
        <title>101 Dothideomycetes genomes: a test case for predicting lifestyles and emergence of pathogens.</title>
        <authorList>
            <person name="Haridas S."/>
            <person name="Albert R."/>
            <person name="Binder M."/>
            <person name="Bloem J."/>
            <person name="Labutti K."/>
            <person name="Salamov A."/>
            <person name="Andreopoulos B."/>
            <person name="Baker S."/>
            <person name="Barry K."/>
            <person name="Bills G."/>
            <person name="Bluhm B."/>
            <person name="Cannon C."/>
            <person name="Castanera R."/>
            <person name="Culley D."/>
            <person name="Daum C."/>
            <person name="Ezra D."/>
            <person name="Gonzalez J."/>
            <person name="Henrissat B."/>
            <person name="Kuo A."/>
            <person name="Liang C."/>
            <person name="Lipzen A."/>
            <person name="Lutzoni F."/>
            <person name="Magnuson J."/>
            <person name="Mondo S."/>
            <person name="Nolan M."/>
            <person name="Ohm R."/>
            <person name="Pangilinan J."/>
            <person name="Park H.-J."/>
            <person name="Ramirez L."/>
            <person name="Alfaro M."/>
            <person name="Sun H."/>
            <person name="Tritt A."/>
            <person name="Yoshinaga Y."/>
            <person name="Zwiers L.-H."/>
            <person name="Turgeon B."/>
            <person name="Goodwin S."/>
            <person name="Spatafora J."/>
            <person name="Crous P."/>
            <person name="Grigoriev I."/>
        </authorList>
    </citation>
    <scope>NUCLEOTIDE SEQUENCE</scope>
    <source>
        <strain evidence="2">CBS 627.86</strain>
    </source>
</reference>
<keyword evidence="1" id="KW-0472">Membrane</keyword>
<gene>
    <name evidence="2" type="ORF">BDV96DRAFT_647318</name>
</gene>
<evidence type="ECO:0000313" key="3">
    <source>
        <dbReference type="Proteomes" id="UP000799770"/>
    </source>
</evidence>
<dbReference type="OrthoDB" id="9451547at2759"/>
<feature type="transmembrane region" description="Helical" evidence="1">
    <location>
        <begin position="62"/>
        <end position="80"/>
    </location>
</feature>
<organism evidence="2 3">
    <name type="scientific">Lophiotrema nucula</name>
    <dbReference type="NCBI Taxonomy" id="690887"/>
    <lineage>
        <taxon>Eukaryota</taxon>
        <taxon>Fungi</taxon>
        <taxon>Dikarya</taxon>
        <taxon>Ascomycota</taxon>
        <taxon>Pezizomycotina</taxon>
        <taxon>Dothideomycetes</taxon>
        <taxon>Pleosporomycetidae</taxon>
        <taxon>Pleosporales</taxon>
        <taxon>Lophiotremataceae</taxon>
        <taxon>Lophiotrema</taxon>
    </lineage>
</organism>
<dbReference type="Proteomes" id="UP000799770">
    <property type="component" value="Unassembled WGS sequence"/>
</dbReference>
<evidence type="ECO:0000313" key="2">
    <source>
        <dbReference type="EMBL" id="KAF2114622.1"/>
    </source>
</evidence>
<dbReference type="PANTHER" id="PTHR35043:SF9">
    <property type="match status" value="1"/>
</dbReference>
<feature type="transmembrane region" description="Helical" evidence="1">
    <location>
        <begin position="557"/>
        <end position="586"/>
    </location>
</feature>
<dbReference type="EMBL" id="ML977325">
    <property type="protein sequence ID" value="KAF2114622.1"/>
    <property type="molecule type" value="Genomic_DNA"/>
</dbReference>
<keyword evidence="1" id="KW-0812">Transmembrane</keyword>
<evidence type="ECO:0000256" key="1">
    <source>
        <dbReference type="SAM" id="Phobius"/>
    </source>
</evidence>
<name>A0A6A5Z5B4_9PLEO</name>
<dbReference type="PANTHER" id="PTHR35043">
    <property type="entry name" value="TRANSCRIPTION FACTOR DOMAIN-CONTAINING PROTEIN"/>
    <property type="match status" value="1"/>
</dbReference>
<dbReference type="AlphaFoldDB" id="A0A6A5Z5B4"/>